<keyword evidence="2" id="KW-0966">Cell projection</keyword>
<dbReference type="PANTHER" id="PTHR37166:SF1">
    <property type="entry name" value="PROTEIN FLAG"/>
    <property type="match status" value="1"/>
</dbReference>
<feature type="region of interest" description="Disordered" evidence="1">
    <location>
        <begin position="21"/>
        <end position="49"/>
    </location>
</feature>
<evidence type="ECO:0000313" key="3">
    <source>
        <dbReference type="Proteomes" id="UP000280792"/>
    </source>
</evidence>
<reference evidence="2 3" key="1">
    <citation type="submission" date="2018-08" db="EMBL/GenBank/DDBJ databases">
        <authorList>
            <person name="Khan S.A."/>
        </authorList>
    </citation>
    <scope>NUCLEOTIDE SEQUENCE [LARGE SCALE GENOMIC DNA]</scope>
    <source>
        <strain evidence="2 3">GTF-13</strain>
    </source>
</reference>
<dbReference type="EMBL" id="QWEZ01000001">
    <property type="protein sequence ID" value="RRJ85483.1"/>
    <property type="molecule type" value="Genomic_DNA"/>
</dbReference>
<dbReference type="Gene3D" id="3.30.160.170">
    <property type="entry name" value="FlaG-like"/>
    <property type="match status" value="1"/>
</dbReference>
<evidence type="ECO:0000313" key="2">
    <source>
        <dbReference type="EMBL" id="RRJ85483.1"/>
    </source>
</evidence>
<accession>A0A3P3VXT1</accession>
<dbReference type="InterPro" id="IPR035924">
    <property type="entry name" value="FlaG-like_sf"/>
</dbReference>
<keyword evidence="2" id="KW-0969">Cilium</keyword>
<dbReference type="AlphaFoldDB" id="A0A3P3VXT1"/>
<keyword evidence="2" id="KW-0282">Flagellum</keyword>
<keyword evidence="3" id="KW-1185">Reference proteome</keyword>
<feature type="compositionally biased region" description="Low complexity" evidence="1">
    <location>
        <begin position="24"/>
        <end position="45"/>
    </location>
</feature>
<organism evidence="2 3">
    <name type="scientific">Aestuariirhabdus litorea</name>
    <dbReference type="NCBI Taxonomy" id="2528527"/>
    <lineage>
        <taxon>Bacteria</taxon>
        <taxon>Pseudomonadati</taxon>
        <taxon>Pseudomonadota</taxon>
        <taxon>Gammaproteobacteria</taxon>
        <taxon>Oceanospirillales</taxon>
        <taxon>Aestuariirhabdaceae</taxon>
        <taxon>Aestuariirhabdus</taxon>
    </lineage>
</organism>
<sequence>MARIATEARVVSVAKPAAENRSSAEVIEARQQAQQAQAQKAAEQQEVSRQQVDDAVSNLNDFVQNIRRDLSFQVDEEAGEVIVQVTDYQTGEMIRQIPSEEALELAERLSEARSLLFEAKA</sequence>
<gene>
    <name evidence="2" type="ORF">D0544_07960</name>
</gene>
<protein>
    <submittedName>
        <fullName evidence="2">Flagellar biosynthesis protein FlaG</fullName>
    </submittedName>
</protein>
<dbReference type="SUPFAM" id="SSF160214">
    <property type="entry name" value="FlaG-like"/>
    <property type="match status" value="1"/>
</dbReference>
<dbReference type="PANTHER" id="PTHR37166">
    <property type="entry name" value="PROTEIN FLAG"/>
    <property type="match status" value="1"/>
</dbReference>
<comment type="caution">
    <text evidence="2">The sequence shown here is derived from an EMBL/GenBank/DDBJ whole genome shotgun (WGS) entry which is preliminary data.</text>
</comment>
<proteinExistence type="predicted"/>
<dbReference type="InterPro" id="IPR005186">
    <property type="entry name" value="FlaG"/>
</dbReference>
<evidence type="ECO:0000256" key="1">
    <source>
        <dbReference type="SAM" id="MobiDB-lite"/>
    </source>
</evidence>
<name>A0A3P3VXT1_9GAMM</name>
<reference evidence="2 3" key="2">
    <citation type="submission" date="2018-12" db="EMBL/GenBank/DDBJ databases">
        <title>Simiduia agarivorans gen. nov., sp. nov., a marine, agarolytic bacterium isolated from shallow coastal water from Keelung, Taiwan.</title>
        <authorList>
            <person name="Shieh W.Y."/>
        </authorList>
    </citation>
    <scope>NUCLEOTIDE SEQUENCE [LARGE SCALE GENOMIC DNA]</scope>
    <source>
        <strain evidence="2 3">GTF-13</strain>
    </source>
</reference>
<dbReference type="Proteomes" id="UP000280792">
    <property type="component" value="Unassembled WGS sequence"/>
</dbReference>
<dbReference type="Pfam" id="PF03646">
    <property type="entry name" value="FlaG"/>
    <property type="match status" value="1"/>
</dbReference>